<evidence type="ECO:0000313" key="1">
    <source>
        <dbReference type="EMBL" id="GIX85038.1"/>
    </source>
</evidence>
<name>A0AAV4NMK0_9ARAC</name>
<keyword evidence="2" id="KW-1185">Reference proteome</keyword>
<comment type="caution">
    <text evidence="1">The sequence shown here is derived from an EMBL/GenBank/DDBJ whole genome shotgun (WGS) entry which is preliminary data.</text>
</comment>
<protein>
    <submittedName>
        <fullName evidence="1">Uncharacterized protein</fullName>
    </submittedName>
</protein>
<proteinExistence type="predicted"/>
<dbReference type="EMBL" id="BPLQ01001757">
    <property type="protein sequence ID" value="GIX85038.1"/>
    <property type="molecule type" value="Genomic_DNA"/>
</dbReference>
<accession>A0AAV4NMK0</accession>
<sequence length="121" mass="13537">MTRIDVIDDFVKCTKSRCSLRGWPICYRIRLRVRGGRVRVRVACSDTWTPFPLRHAPSAERPLTNRCTSFCGQEPHSGLKTTEGGGDYTDRENATSVRGRGCVAGMSRSDCCYRLVSTSCL</sequence>
<dbReference type="AlphaFoldDB" id="A0AAV4NMK0"/>
<dbReference type="Proteomes" id="UP001054837">
    <property type="component" value="Unassembled WGS sequence"/>
</dbReference>
<gene>
    <name evidence="1" type="ORF">CDAR_93691</name>
</gene>
<reference evidence="1 2" key="1">
    <citation type="submission" date="2021-06" db="EMBL/GenBank/DDBJ databases">
        <title>Caerostris darwini draft genome.</title>
        <authorList>
            <person name="Kono N."/>
            <person name="Arakawa K."/>
        </authorList>
    </citation>
    <scope>NUCLEOTIDE SEQUENCE [LARGE SCALE GENOMIC DNA]</scope>
</reference>
<evidence type="ECO:0000313" key="2">
    <source>
        <dbReference type="Proteomes" id="UP001054837"/>
    </source>
</evidence>
<organism evidence="1 2">
    <name type="scientific">Caerostris darwini</name>
    <dbReference type="NCBI Taxonomy" id="1538125"/>
    <lineage>
        <taxon>Eukaryota</taxon>
        <taxon>Metazoa</taxon>
        <taxon>Ecdysozoa</taxon>
        <taxon>Arthropoda</taxon>
        <taxon>Chelicerata</taxon>
        <taxon>Arachnida</taxon>
        <taxon>Araneae</taxon>
        <taxon>Araneomorphae</taxon>
        <taxon>Entelegynae</taxon>
        <taxon>Araneoidea</taxon>
        <taxon>Araneidae</taxon>
        <taxon>Caerostris</taxon>
    </lineage>
</organism>